<evidence type="ECO:0000256" key="4">
    <source>
        <dbReference type="PROSITE-ProRule" id="PRU00076"/>
    </source>
</evidence>
<dbReference type="PROSITE" id="PS01186">
    <property type="entry name" value="EGF_2"/>
    <property type="match status" value="1"/>
</dbReference>
<keyword evidence="7" id="KW-1185">Reference proteome</keyword>
<evidence type="ECO:0000259" key="5">
    <source>
        <dbReference type="PROSITE" id="PS50026"/>
    </source>
</evidence>
<proteinExistence type="predicted"/>
<dbReference type="PROSITE" id="PS00022">
    <property type="entry name" value="EGF_1"/>
    <property type="match status" value="2"/>
</dbReference>
<keyword evidence="2" id="KW-0677">Repeat</keyword>
<keyword evidence="1 4" id="KW-0245">EGF-like domain</keyword>
<evidence type="ECO:0000313" key="6">
    <source>
        <dbReference type="EMBL" id="KAJ8705950.1"/>
    </source>
</evidence>
<feature type="domain" description="EGF-like" evidence="5">
    <location>
        <begin position="62"/>
        <end position="98"/>
    </location>
</feature>
<name>A0AAD7Y861_MYTSE</name>
<protein>
    <recommendedName>
        <fullName evidence="5">EGF-like domain-containing protein</fullName>
    </recommendedName>
</protein>
<dbReference type="InterPro" id="IPR013032">
    <property type="entry name" value="EGF-like_CS"/>
</dbReference>
<comment type="caution">
    <text evidence="6">The sequence shown here is derived from an EMBL/GenBank/DDBJ whole genome shotgun (WGS) entry which is preliminary data.</text>
</comment>
<dbReference type="SUPFAM" id="SSF57196">
    <property type="entry name" value="EGF/Laminin"/>
    <property type="match status" value="2"/>
</dbReference>
<feature type="disulfide bond" evidence="4">
    <location>
        <begin position="88"/>
        <end position="97"/>
    </location>
</feature>
<reference evidence="6" key="1">
    <citation type="submission" date="2023-03" db="EMBL/GenBank/DDBJ databases">
        <title>Chromosome-level genomes of two armyworms, Mythimna separata and Mythimna loreyi, provide insights into the biosynthesis and reception of sex pheromones.</title>
        <authorList>
            <person name="Zhao H."/>
        </authorList>
    </citation>
    <scope>NUCLEOTIDE SEQUENCE</scope>
    <source>
        <strain evidence="6">BeijingLab</strain>
        <tissue evidence="6">Pupa</tissue>
    </source>
</reference>
<keyword evidence="3 4" id="KW-1015">Disulfide bond</keyword>
<dbReference type="AlphaFoldDB" id="A0AAD7Y861"/>
<evidence type="ECO:0000256" key="1">
    <source>
        <dbReference type="ARBA" id="ARBA00022536"/>
    </source>
</evidence>
<feature type="domain" description="EGF-like" evidence="5">
    <location>
        <begin position="1"/>
        <end position="34"/>
    </location>
</feature>
<dbReference type="InterPro" id="IPR000742">
    <property type="entry name" value="EGF"/>
</dbReference>
<evidence type="ECO:0000313" key="7">
    <source>
        <dbReference type="Proteomes" id="UP001231518"/>
    </source>
</evidence>
<evidence type="ECO:0000256" key="3">
    <source>
        <dbReference type="ARBA" id="ARBA00023157"/>
    </source>
</evidence>
<gene>
    <name evidence="6" type="ORF">PYW07_010727</name>
</gene>
<dbReference type="EMBL" id="JARGEI010000029">
    <property type="protein sequence ID" value="KAJ8705950.1"/>
    <property type="molecule type" value="Genomic_DNA"/>
</dbReference>
<evidence type="ECO:0000256" key="2">
    <source>
        <dbReference type="ARBA" id="ARBA00022737"/>
    </source>
</evidence>
<dbReference type="SMART" id="SM00181">
    <property type="entry name" value="EGF"/>
    <property type="match status" value="2"/>
</dbReference>
<sequence length="138" mass="14695">MCHEHCLNGGVCSLNEEDEPFCECTAGYDGQRCEVALCKDHCGGTEGGTKLSCDANNSGEREVNACHQYCLNDGVCSLNENSEPVCQCPADYAGARCDVPAFLIKCFLYIYKNLSPVTLSKAAQATCASPDALGIPDL</sequence>
<organism evidence="6 7">
    <name type="scientific">Mythimna separata</name>
    <name type="common">Oriental armyworm</name>
    <name type="synonym">Pseudaletia separata</name>
    <dbReference type="NCBI Taxonomy" id="271217"/>
    <lineage>
        <taxon>Eukaryota</taxon>
        <taxon>Metazoa</taxon>
        <taxon>Ecdysozoa</taxon>
        <taxon>Arthropoda</taxon>
        <taxon>Hexapoda</taxon>
        <taxon>Insecta</taxon>
        <taxon>Pterygota</taxon>
        <taxon>Neoptera</taxon>
        <taxon>Endopterygota</taxon>
        <taxon>Lepidoptera</taxon>
        <taxon>Glossata</taxon>
        <taxon>Ditrysia</taxon>
        <taxon>Noctuoidea</taxon>
        <taxon>Noctuidae</taxon>
        <taxon>Noctuinae</taxon>
        <taxon>Hadenini</taxon>
        <taxon>Mythimna</taxon>
    </lineage>
</organism>
<feature type="disulfide bond" evidence="4">
    <location>
        <begin position="24"/>
        <end position="33"/>
    </location>
</feature>
<dbReference type="Proteomes" id="UP001231518">
    <property type="component" value="Chromosome 26"/>
</dbReference>
<dbReference type="Gene3D" id="2.10.25.10">
    <property type="entry name" value="Laminin"/>
    <property type="match status" value="2"/>
</dbReference>
<feature type="disulfide bond" evidence="4">
    <location>
        <begin position="66"/>
        <end position="76"/>
    </location>
</feature>
<dbReference type="Pfam" id="PF12661">
    <property type="entry name" value="hEGF"/>
    <property type="match status" value="2"/>
</dbReference>
<accession>A0AAD7Y861</accession>
<comment type="caution">
    <text evidence="4">Lacks conserved residue(s) required for the propagation of feature annotation.</text>
</comment>
<feature type="disulfide bond" evidence="4">
    <location>
        <begin position="2"/>
        <end position="12"/>
    </location>
</feature>
<dbReference type="PROSITE" id="PS50026">
    <property type="entry name" value="EGF_3"/>
    <property type="match status" value="2"/>
</dbReference>